<keyword evidence="7" id="KW-0915">Sodium</keyword>
<dbReference type="GO" id="GO:0015280">
    <property type="term" value="F:ligand-gated sodium channel activity"/>
    <property type="evidence" value="ECO:0007669"/>
    <property type="project" value="TreeGrafter"/>
</dbReference>
<keyword evidence="11 12" id="KW-0407">Ion channel</keyword>
<keyword evidence="3 12" id="KW-0813">Transport</keyword>
<comment type="similarity">
    <text evidence="2 12">Belongs to the amiloride-sensitive sodium channel (TC 1.A.6) family.</text>
</comment>
<keyword evidence="9" id="KW-0472">Membrane</keyword>
<evidence type="ECO:0000256" key="3">
    <source>
        <dbReference type="ARBA" id="ARBA00022448"/>
    </source>
</evidence>
<gene>
    <name evidence="13" type="ORF">DSTB1V02_LOCUS10140</name>
</gene>
<protein>
    <submittedName>
        <fullName evidence="13">Uncharacterized protein</fullName>
    </submittedName>
</protein>
<reference evidence="13" key="1">
    <citation type="submission" date="2020-11" db="EMBL/GenBank/DDBJ databases">
        <authorList>
            <person name="Tran Van P."/>
        </authorList>
    </citation>
    <scope>NUCLEOTIDE SEQUENCE</scope>
</reference>
<keyword evidence="5 12" id="KW-0812">Transmembrane</keyword>
<dbReference type="AlphaFoldDB" id="A0A7R9FPL7"/>
<evidence type="ECO:0000256" key="8">
    <source>
        <dbReference type="ARBA" id="ARBA00023065"/>
    </source>
</evidence>
<dbReference type="InterPro" id="IPR001873">
    <property type="entry name" value="ENaC"/>
</dbReference>
<proteinExistence type="inferred from homology"/>
<evidence type="ECO:0000256" key="6">
    <source>
        <dbReference type="ARBA" id="ARBA00022989"/>
    </source>
</evidence>
<keyword evidence="10 12" id="KW-0739">Sodium transport</keyword>
<accession>A0A7R9FPL7</accession>
<organism evidence="13">
    <name type="scientific">Darwinula stevensoni</name>
    <dbReference type="NCBI Taxonomy" id="69355"/>
    <lineage>
        <taxon>Eukaryota</taxon>
        <taxon>Metazoa</taxon>
        <taxon>Ecdysozoa</taxon>
        <taxon>Arthropoda</taxon>
        <taxon>Crustacea</taxon>
        <taxon>Oligostraca</taxon>
        <taxon>Ostracoda</taxon>
        <taxon>Podocopa</taxon>
        <taxon>Podocopida</taxon>
        <taxon>Darwinulocopina</taxon>
        <taxon>Darwinuloidea</taxon>
        <taxon>Darwinulidae</taxon>
        <taxon>Darwinula</taxon>
    </lineage>
</organism>
<keyword evidence="4 12" id="KW-0894">Sodium channel</keyword>
<comment type="subcellular location">
    <subcellularLocation>
        <location evidence="1">Membrane</location>
        <topology evidence="1">Multi-pass membrane protein</topology>
    </subcellularLocation>
</comment>
<evidence type="ECO:0000256" key="5">
    <source>
        <dbReference type="ARBA" id="ARBA00022692"/>
    </source>
</evidence>
<keyword evidence="14" id="KW-1185">Reference proteome</keyword>
<evidence type="ECO:0000256" key="11">
    <source>
        <dbReference type="ARBA" id="ARBA00023303"/>
    </source>
</evidence>
<evidence type="ECO:0000256" key="7">
    <source>
        <dbReference type="ARBA" id="ARBA00023053"/>
    </source>
</evidence>
<dbReference type="EMBL" id="LR902330">
    <property type="protein sequence ID" value="CAD7250361.1"/>
    <property type="molecule type" value="Genomic_DNA"/>
</dbReference>
<dbReference type="Pfam" id="PF00858">
    <property type="entry name" value="ASC"/>
    <property type="match status" value="1"/>
</dbReference>
<dbReference type="PANTHER" id="PTHR11690">
    <property type="entry name" value="AMILORIDE-SENSITIVE SODIUM CHANNEL-RELATED"/>
    <property type="match status" value="1"/>
</dbReference>
<dbReference type="OrthoDB" id="6502088at2759"/>
<evidence type="ECO:0000256" key="9">
    <source>
        <dbReference type="ARBA" id="ARBA00023136"/>
    </source>
</evidence>
<dbReference type="GO" id="GO:0005886">
    <property type="term" value="C:plasma membrane"/>
    <property type="evidence" value="ECO:0007669"/>
    <property type="project" value="TreeGrafter"/>
</dbReference>
<evidence type="ECO:0000313" key="13">
    <source>
        <dbReference type="EMBL" id="CAD7250361.1"/>
    </source>
</evidence>
<keyword evidence="8 12" id="KW-0406">Ion transport</keyword>
<name>A0A7R9FPL7_9CRUS</name>
<dbReference type="Proteomes" id="UP000677054">
    <property type="component" value="Unassembled WGS sequence"/>
</dbReference>
<evidence type="ECO:0000256" key="10">
    <source>
        <dbReference type="ARBA" id="ARBA00023201"/>
    </source>
</evidence>
<evidence type="ECO:0000256" key="2">
    <source>
        <dbReference type="ARBA" id="ARBA00007193"/>
    </source>
</evidence>
<dbReference type="Gene3D" id="1.10.287.770">
    <property type="entry name" value="YojJ-like"/>
    <property type="match status" value="1"/>
</dbReference>
<keyword evidence="6" id="KW-1133">Transmembrane helix</keyword>
<evidence type="ECO:0000313" key="14">
    <source>
        <dbReference type="Proteomes" id="UP000677054"/>
    </source>
</evidence>
<evidence type="ECO:0000256" key="12">
    <source>
        <dbReference type="RuleBase" id="RU000679"/>
    </source>
</evidence>
<dbReference type="EMBL" id="CAJPEV010002813">
    <property type="protein sequence ID" value="CAG0898110.1"/>
    <property type="molecule type" value="Genomic_DNA"/>
</dbReference>
<evidence type="ECO:0000256" key="1">
    <source>
        <dbReference type="ARBA" id="ARBA00004141"/>
    </source>
</evidence>
<sequence length="634" mass="71962">MQPLSMGRWNGKDDGIKFPASNFPEEIRPNELVDVIVDLSRTIYEQIDNIAPVRTIEWPIVEANMSVPSMGLHFSLGITVRLTQCTLFGLHTGTRHGRWNGKDDGIKFPASNFPEEIRPNELVDVIVDLSRTIYEQIDNIAPVRTIEWPIVEANMSVPSMGLHFSLGIAVRLTQCTLFGLHTGTRHIRANIELPNSVDVKIAKAEIQALAVIQVCEVIQQYYSQPTSTLYTNRKTFFMLPPAFTICPRPSLVSSWMTDLDRSYEGLKPGDFWSRVRQAKNMTAAQVFLRWMFPSNPGHWKAIIPFAQIGEFVPEDEVNMTMRNGEVFEKFQNGLGARIYRAFYTYIDSQDSFRGDFFKCHSLFLNQDIFQIFSMKNLHCKFLRFEFALGNVTDMMQPIPPHVDVYIHDLRESYTNLGFFHGVQISVVNGSVVSVAIRPHRTLLVNRKDQPCSSSRTYSYSTCMERCFWNVIQTSPDVPCLSPLLLPRSINATKPDCRTASEEDEQLRIVFEEKLRLFRGETCNCPKNCHIKNYRVANDPNAHVCREAVQSPHMWPLAEGTTATLIFSFPSSRMPQVAERLALSVGDLLSTVGGIVGICLGASILSLFDILEQACLYSFKIVHRKIRQTTIGSKR</sequence>
<evidence type="ECO:0000256" key="4">
    <source>
        <dbReference type="ARBA" id="ARBA00022461"/>
    </source>
</evidence>